<organism evidence="2">
    <name type="scientific">viral metagenome</name>
    <dbReference type="NCBI Taxonomy" id="1070528"/>
    <lineage>
        <taxon>unclassified sequences</taxon>
        <taxon>metagenomes</taxon>
        <taxon>organismal metagenomes</taxon>
    </lineage>
</organism>
<evidence type="ECO:0000313" key="2">
    <source>
        <dbReference type="EMBL" id="QJA85942.1"/>
    </source>
</evidence>
<proteinExistence type="predicted"/>
<sequence>MEADRDSWGNIESGGTHGGMTDWGGSVQDTGESLWDRLTKGGLMGKWREQKEAQERAKLAGYGELYAGPFTAKEGRYGYPGRVPSFPVGKEPITAPDMPIAESYLEYNTKRAKTGLEKGLSLQEIAEQLYEDNKTDRGLRTRADKLFGHGIAQLVSSFVPTPLSLMIPGKKIGGALAGQRAGFRETRNALRDAGLTEDQIDEALSSYSPQDFPENRGESGYIIEDELQEDPGSLAFLEYGNWGDDRKNPYSRWRPQG</sequence>
<dbReference type="EMBL" id="MT142605">
    <property type="protein sequence ID" value="QJA85942.1"/>
    <property type="molecule type" value="Genomic_DNA"/>
</dbReference>
<gene>
    <name evidence="2" type="ORF">MM415B02157_0003</name>
</gene>
<reference evidence="2" key="1">
    <citation type="submission" date="2020-03" db="EMBL/GenBank/DDBJ databases">
        <title>The deep terrestrial virosphere.</title>
        <authorList>
            <person name="Holmfeldt K."/>
            <person name="Nilsson E."/>
            <person name="Simone D."/>
            <person name="Lopez-Fernandez M."/>
            <person name="Wu X."/>
            <person name="de Brujin I."/>
            <person name="Lundin D."/>
            <person name="Andersson A."/>
            <person name="Bertilsson S."/>
            <person name="Dopson M."/>
        </authorList>
    </citation>
    <scope>NUCLEOTIDE SEQUENCE</scope>
    <source>
        <strain evidence="2">MM415B02157</strain>
    </source>
</reference>
<name>A0A6M3KW41_9ZZZZ</name>
<feature type="region of interest" description="Disordered" evidence="1">
    <location>
        <begin position="1"/>
        <end position="31"/>
    </location>
</feature>
<evidence type="ECO:0000256" key="1">
    <source>
        <dbReference type="SAM" id="MobiDB-lite"/>
    </source>
</evidence>
<dbReference type="AlphaFoldDB" id="A0A6M3KW41"/>
<accession>A0A6M3KW41</accession>
<protein>
    <submittedName>
        <fullName evidence="2">Uncharacterized protein</fullName>
    </submittedName>
</protein>